<protein>
    <recommendedName>
        <fullName evidence="4">Secreted protein</fullName>
    </recommendedName>
</protein>
<sequence>MLLMMRFSLCVHLLSFLLFVWRGEVLCWSSNAPCPPAICFLCAVDLVITRRPDAECKILPNFSVGSYSRGPSSNTG</sequence>
<keyword evidence="1" id="KW-0732">Signal</keyword>
<dbReference type="Proteomes" id="UP001367316">
    <property type="component" value="Unassembled WGS sequence"/>
</dbReference>
<comment type="caution">
    <text evidence="2">The sequence shown here is derived from an EMBL/GenBank/DDBJ whole genome shotgun (WGS) entry which is preliminary data.</text>
</comment>
<organism evidence="2 3">
    <name type="scientific">Phyllosticta paracitricarpa</name>
    <dbReference type="NCBI Taxonomy" id="2016321"/>
    <lineage>
        <taxon>Eukaryota</taxon>
        <taxon>Fungi</taxon>
        <taxon>Dikarya</taxon>
        <taxon>Ascomycota</taxon>
        <taxon>Pezizomycotina</taxon>
        <taxon>Dothideomycetes</taxon>
        <taxon>Dothideomycetes incertae sedis</taxon>
        <taxon>Botryosphaeriales</taxon>
        <taxon>Phyllostictaceae</taxon>
        <taxon>Phyllosticta</taxon>
    </lineage>
</organism>
<evidence type="ECO:0000313" key="2">
    <source>
        <dbReference type="EMBL" id="KAK7608189.1"/>
    </source>
</evidence>
<evidence type="ECO:0008006" key="4">
    <source>
        <dbReference type="Google" id="ProtNLM"/>
    </source>
</evidence>
<evidence type="ECO:0000313" key="3">
    <source>
        <dbReference type="Proteomes" id="UP001367316"/>
    </source>
</evidence>
<evidence type="ECO:0000256" key="1">
    <source>
        <dbReference type="SAM" id="SignalP"/>
    </source>
</evidence>
<reference evidence="2 3" key="1">
    <citation type="submission" date="2024-04" db="EMBL/GenBank/DDBJ databases">
        <title>Phyllosticta paracitricarpa is synonymous to the EU quarantine fungus P. citricarpa based on phylogenomic analyses.</title>
        <authorList>
            <consortium name="Lawrence Berkeley National Laboratory"/>
            <person name="Van ingen-buijs V.A."/>
            <person name="Van westerhoven A.C."/>
            <person name="Haridas S."/>
            <person name="Skiadas P."/>
            <person name="Martin F."/>
            <person name="Groenewald J.Z."/>
            <person name="Crous P.W."/>
            <person name="Seidl M.F."/>
        </authorList>
    </citation>
    <scope>NUCLEOTIDE SEQUENCE [LARGE SCALE GENOMIC DNA]</scope>
    <source>
        <strain evidence="2 3">CBS 141358</strain>
    </source>
</reference>
<accession>A0ABR1N045</accession>
<name>A0ABR1N045_9PEZI</name>
<feature type="signal peptide" evidence="1">
    <location>
        <begin position="1"/>
        <end position="27"/>
    </location>
</feature>
<feature type="chain" id="PRO_5045440975" description="Secreted protein" evidence="1">
    <location>
        <begin position="28"/>
        <end position="76"/>
    </location>
</feature>
<proteinExistence type="predicted"/>
<keyword evidence="3" id="KW-1185">Reference proteome</keyword>
<gene>
    <name evidence="2" type="ORF">JOL62DRAFT_238182</name>
</gene>
<dbReference type="EMBL" id="JBBPBF010000030">
    <property type="protein sequence ID" value="KAK7608189.1"/>
    <property type="molecule type" value="Genomic_DNA"/>
</dbReference>